<evidence type="ECO:0000313" key="7">
    <source>
        <dbReference type="Proteomes" id="UP000494115"/>
    </source>
</evidence>
<keyword evidence="3" id="KW-0238">DNA-binding</keyword>
<evidence type="ECO:0000313" key="6">
    <source>
        <dbReference type="EMBL" id="CAB3789434.1"/>
    </source>
</evidence>
<dbReference type="Proteomes" id="UP000494115">
    <property type="component" value="Unassembled WGS sequence"/>
</dbReference>
<dbReference type="GO" id="GO:0003700">
    <property type="term" value="F:DNA-binding transcription factor activity"/>
    <property type="evidence" value="ECO:0007669"/>
    <property type="project" value="InterPro"/>
</dbReference>
<keyword evidence="4" id="KW-0804">Transcription</keyword>
<accession>A0A6S7CGK4</accession>
<keyword evidence="7" id="KW-1185">Reference proteome</keyword>
<feature type="domain" description="HTH lysR-type" evidence="5">
    <location>
        <begin position="14"/>
        <end position="71"/>
    </location>
</feature>
<dbReference type="InterPro" id="IPR005119">
    <property type="entry name" value="LysR_subst-bd"/>
</dbReference>
<evidence type="ECO:0000256" key="3">
    <source>
        <dbReference type="ARBA" id="ARBA00023125"/>
    </source>
</evidence>
<dbReference type="PANTHER" id="PTHR30579:SF7">
    <property type="entry name" value="HTH-TYPE TRANSCRIPTIONAL REGULATOR LRHA-RELATED"/>
    <property type="match status" value="1"/>
</dbReference>
<dbReference type="InterPro" id="IPR036390">
    <property type="entry name" value="WH_DNA-bd_sf"/>
</dbReference>
<protein>
    <submittedName>
        <fullName evidence="6">HTH-type transcriptional regulator HdfR</fullName>
    </submittedName>
</protein>
<proteinExistence type="inferred from homology"/>
<evidence type="ECO:0000256" key="2">
    <source>
        <dbReference type="ARBA" id="ARBA00023015"/>
    </source>
</evidence>
<dbReference type="Pfam" id="PF03466">
    <property type="entry name" value="LysR_substrate"/>
    <property type="match status" value="1"/>
</dbReference>
<dbReference type="SUPFAM" id="SSF46785">
    <property type="entry name" value="Winged helix' DNA-binding domain"/>
    <property type="match status" value="1"/>
</dbReference>
<name>A0A6S7CGK4_9BURK</name>
<dbReference type="AlphaFoldDB" id="A0A6S7CGK4"/>
<gene>
    <name evidence="6" type="primary">hdfR_2</name>
    <name evidence="6" type="ORF">LMG28138_02771</name>
</gene>
<dbReference type="EMBL" id="CADIKM010000011">
    <property type="protein sequence ID" value="CAB3789434.1"/>
    <property type="molecule type" value="Genomic_DNA"/>
</dbReference>
<organism evidence="6 7">
    <name type="scientific">Pararobbsia alpina</name>
    <dbReference type="NCBI Taxonomy" id="621374"/>
    <lineage>
        <taxon>Bacteria</taxon>
        <taxon>Pseudomonadati</taxon>
        <taxon>Pseudomonadota</taxon>
        <taxon>Betaproteobacteria</taxon>
        <taxon>Burkholderiales</taxon>
        <taxon>Burkholderiaceae</taxon>
        <taxon>Pararobbsia</taxon>
    </lineage>
</organism>
<dbReference type="Gene3D" id="1.10.10.10">
    <property type="entry name" value="Winged helix-like DNA-binding domain superfamily/Winged helix DNA-binding domain"/>
    <property type="match status" value="1"/>
</dbReference>
<evidence type="ECO:0000256" key="4">
    <source>
        <dbReference type="ARBA" id="ARBA00023163"/>
    </source>
</evidence>
<dbReference type="Pfam" id="PF00126">
    <property type="entry name" value="HTH_1"/>
    <property type="match status" value="1"/>
</dbReference>
<dbReference type="InterPro" id="IPR000847">
    <property type="entry name" value="LysR_HTH_N"/>
</dbReference>
<dbReference type="InterPro" id="IPR036388">
    <property type="entry name" value="WH-like_DNA-bd_sf"/>
</dbReference>
<evidence type="ECO:0000259" key="5">
    <source>
        <dbReference type="PROSITE" id="PS50931"/>
    </source>
</evidence>
<sequence>MPARSLPARVASSFDLASLRTFVVGIKLGSFAKAADRVGRSTSAVSAQIKKLEEQAGAPLFVKAGRNLALTEAGETMLGFARRLVELNDDAAGAMRRPVLEGWVRLGLQEDFGEAMLPDVLGRFTRAHPKVRIEARVARNQELIERIDTNDLELALVWGSTDPAGLEARAAGRNEQLIANPPMCWIVSSSLSWRVDAGEPLPLVGFDRPCVFFSAATAAVDRKGIAWRLAFTSPSLSGLWAATAAGLGLTVRTRYGLPPAVRALDARTYGLSTLPSLPLSLVRGSAVMAPPVEELASIMLECVRRGSADWTRLAA</sequence>
<dbReference type="SUPFAM" id="SSF53850">
    <property type="entry name" value="Periplasmic binding protein-like II"/>
    <property type="match status" value="1"/>
</dbReference>
<dbReference type="Gene3D" id="3.40.190.10">
    <property type="entry name" value="Periplasmic binding protein-like II"/>
    <property type="match status" value="2"/>
</dbReference>
<dbReference type="GO" id="GO:0003677">
    <property type="term" value="F:DNA binding"/>
    <property type="evidence" value="ECO:0007669"/>
    <property type="project" value="UniProtKB-KW"/>
</dbReference>
<dbReference type="InterPro" id="IPR050176">
    <property type="entry name" value="LTTR"/>
</dbReference>
<dbReference type="PROSITE" id="PS50931">
    <property type="entry name" value="HTH_LYSR"/>
    <property type="match status" value="1"/>
</dbReference>
<dbReference type="PANTHER" id="PTHR30579">
    <property type="entry name" value="TRANSCRIPTIONAL REGULATOR"/>
    <property type="match status" value="1"/>
</dbReference>
<keyword evidence="2" id="KW-0805">Transcription regulation</keyword>
<comment type="similarity">
    <text evidence="1">Belongs to the LysR transcriptional regulatory family.</text>
</comment>
<reference evidence="6 7" key="1">
    <citation type="submission" date="2020-04" db="EMBL/GenBank/DDBJ databases">
        <authorList>
            <person name="De Canck E."/>
        </authorList>
    </citation>
    <scope>NUCLEOTIDE SEQUENCE [LARGE SCALE GENOMIC DNA]</scope>
    <source>
        <strain evidence="6 7">LMG 28138</strain>
    </source>
</reference>
<evidence type="ECO:0000256" key="1">
    <source>
        <dbReference type="ARBA" id="ARBA00009437"/>
    </source>
</evidence>